<accession>A0AB35I1I8</accession>
<proteinExistence type="predicted"/>
<evidence type="ECO:0000313" key="1">
    <source>
        <dbReference type="EMBL" id="MCX2802265.1"/>
    </source>
</evidence>
<sequence>MTVGELIEQLQKFDPDMPIVCYDRYIQDHDDIQDVEAGEINREGEGEGKEAAVIWPV</sequence>
<comment type="caution">
    <text evidence="1">The sequence shown here is derived from an EMBL/GenBank/DDBJ whole genome shotgun (WGS) entry which is preliminary data.</text>
</comment>
<organism evidence="1 2">
    <name type="scientific">Microbulbifer thermotolerans</name>
    <dbReference type="NCBI Taxonomy" id="252514"/>
    <lineage>
        <taxon>Bacteria</taxon>
        <taxon>Pseudomonadati</taxon>
        <taxon>Pseudomonadota</taxon>
        <taxon>Gammaproteobacteria</taxon>
        <taxon>Cellvibrionales</taxon>
        <taxon>Microbulbiferaceae</taxon>
        <taxon>Microbulbifer</taxon>
    </lineage>
</organism>
<evidence type="ECO:0000313" key="2">
    <source>
        <dbReference type="Proteomes" id="UP001209730"/>
    </source>
</evidence>
<dbReference type="Proteomes" id="UP001209730">
    <property type="component" value="Unassembled WGS sequence"/>
</dbReference>
<dbReference type="EMBL" id="JAPHQB010000015">
    <property type="protein sequence ID" value="MCX2802265.1"/>
    <property type="molecule type" value="Genomic_DNA"/>
</dbReference>
<dbReference type="RefSeq" id="WP_266066245.1">
    <property type="nucleotide sequence ID" value="NZ_JAPHQB010000015.1"/>
</dbReference>
<protein>
    <submittedName>
        <fullName evidence="1">Uncharacterized protein</fullName>
    </submittedName>
</protein>
<reference evidence="1" key="1">
    <citation type="submission" date="2022-11" db="EMBL/GenBank/DDBJ databases">
        <title>Chitin-degrading and fungicidal potential of chitinolytic bacterial strains from marine environment of the Pacific Ocean regions.</title>
        <authorList>
            <person name="Pentekhina I."/>
            <person name="Nedashkovskaya O."/>
            <person name="Seitkalieva A."/>
            <person name="Podvolotskaya A."/>
            <person name="Tekutyeva L."/>
            <person name="Balabanova L."/>
        </authorList>
    </citation>
    <scope>NUCLEOTIDE SEQUENCE</scope>
    <source>
        <strain evidence="1">KMM 6838</strain>
    </source>
</reference>
<dbReference type="AlphaFoldDB" id="A0AB35I1I8"/>
<name>A0AB35I1I8_MICTH</name>
<gene>
    <name evidence="1" type="ORF">OQJ68_10755</name>
</gene>